<dbReference type="OrthoDB" id="8954335at2759"/>
<accession>A0A0C9XUT7</accession>
<keyword evidence="2" id="KW-1185">Reference proteome</keyword>
<dbReference type="AlphaFoldDB" id="A0A0C9XUT7"/>
<evidence type="ECO:0000313" key="1">
    <source>
        <dbReference type="EMBL" id="KIK16170.1"/>
    </source>
</evidence>
<proteinExistence type="predicted"/>
<feature type="non-terminal residue" evidence="1">
    <location>
        <position position="100"/>
    </location>
</feature>
<gene>
    <name evidence="1" type="ORF">PISMIDRAFT_686573</name>
</gene>
<name>A0A0C9XUT7_9AGAM</name>
<dbReference type="Proteomes" id="UP000054018">
    <property type="component" value="Unassembled WGS sequence"/>
</dbReference>
<sequence length="100" mass="11211">MYFKEPWGKDYCKNVILVTTMWDQVSEEVGSERERDRIQSDFWREMISLGYSRARAPPPPPPAESRGMVTCAPVTYRAVNGCLLTSHSSCGTYGSIGIGM</sequence>
<evidence type="ECO:0000313" key="2">
    <source>
        <dbReference type="Proteomes" id="UP000054018"/>
    </source>
</evidence>
<protein>
    <submittedName>
        <fullName evidence="1">Uncharacterized protein</fullName>
    </submittedName>
</protein>
<reference evidence="1 2" key="1">
    <citation type="submission" date="2014-04" db="EMBL/GenBank/DDBJ databases">
        <authorList>
            <consortium name="DOE Joint Genome Institute"/>
            <person name="Kuo A."/>
            <person name="Kohler A."/>
            <person name="Costa M.D."/>
            <person name="Nagy L.G."/>
            <person name="Floudas D."/>
            <person name="Copeland A."/>
            <person name="Barry K.W."/>
            <person name="Cichocki N."/>
            <person name="Veneault-Fourrey C."/>
            <person name="LaButti K."/>
            <person name="Lindquist E.A."/>
            <person name="Lipzen A."/>
            <person name="Lundell T."/>
            <person name="Morin E."/>
            <person name="Murat C."/>
            <person name="Sun H."/>
            <person name="Tunlid A."/>
            <person name="Henrissat B."/>
            <person name="Grigoriev I.V."/>
            <person name="Hibbett D.S."/>
            <person name="Martin F."/>
            <person name="Nordberg H.P."/>
            <person name="Cantor M.N."/>
            <person name="Hua S.X."/>
        </authorList>
    </citation>
    <scope>NUCLEOTIDE SEQUENCE [LARGE SCALE GENOMIC DNA]</scope>
    <source>
        <strain evidence="1 2">441</strain>
    </source>
</reference>
<dbReference type="EMBL" id="KN833865">
    <property type="protein sequence ID" value="KIK16170.1"/>
    <property type="molecule type" value="Genomic_DNA"/>
</dbReference>
<dbReference type="HOGENOM" id="CLU_2312872_0_0_1"/>
<reference evidence="2" key="2">
    <citation type="submission" date="2015-01" db="EMBL/GenBank/DDBJ databases">
        <title>Evolutionary Origins and Diversification of the Mycorrhizal Mutualists.</title>
        <authorList>
            <consortium name="DOE Joint Genome Institute"/>
            <consortium name="Mycorrhizal Genomics Consortium"/>
            <person name="Kohler A."/>
            <person name="Kuo A."/>
            <person name="Nagy L.G."/>
            <person name="Floudas D."/>
            <person name="Copeland A."/>
            <person name="Barry K.W."/>
            <person name="Cichocki N."/>
            <person name="Veneault-Fourrey C."/>
            <person name="LaButti K."/>
            <person name="Lindquist E.A."/>
            <person name="Lipzen A."/>
            <person name="Lundell T."/>
            <person name="Morin E."/>
            <person name="Murat C."/>
            <person name="Riley R."/>
            <person name="Ohm R."/>
            <person name="Sun H."/>
            <person name="Tunlid A."/>
            <person name="Henrissat B."/>
            <person name="Grigoriev I.V."/>
            <person name="Hibbett D.S."/>
            <person name="Martin F."/>
        </authorList>
    </citation>
    <scope>NUCLEOTIDE SEQUENCE [LARGE SCALE GENOMIC DNA]</scope>
    <source>
        <strain evidence="2">441</strain>
    </source>
</reference>
<organism evidence="1 2">
    <name type="scientific">Pisolithus microcarpus 441</name>
    <dbReference type="NCBI Taxonomy" id="765257"/>
    <lineage>
        <taxon>Eukaryota</taxon>
        <taxon>Fungi</taxon>
        <taxon>Dikarya</taxon>
        <taxon>Basidiomycota</taxon>
        <taxon>Agaricomycotina</taxon>
        <taxon>Agaricomycetes</taxon>
        <taxon>Agaricomycetidae</taxon>
        <taxon>Boletales</taxon>
        <taxon>Sclerodermatineae</taxon>
        <taxon>Pisolithaceae</taxon>
        <taxon>Pisolithus</taxon>
    </lineage>
</organism>